<dbReference type="SUPFAM" id="SSF52096">
    <property type="entry name" value="ClpP/crotonase"/>
    <property type="match status" value="1"/>
</dbReference>
<reference evidence="8 9" key="1">
    <citation type="submission" date="2020-02" db="EMBL/GenBank/DDBJ databases">
        <title>Out from the shadows clarifying the taxonomy of the family Cryomorphaceae and related taxa by utilizing the GTDB taxonomic framework.</title>
        <authorList>
            <person name="Bowman J.P."/>
        </authorList>
    </citation>
    <scope>NUCLEOTIDE SEQUENCE [LARGE SCALE GENOMIC DNA]</scope>
    <source>
        <strain evidence="8 9">QSSC 1-22</strain>
    </source>
</reference>
<dbReference type="Proteomes" id="UP000486602">
    <property type="component" value="Unassembled WGS sequence"/>
</dbReference>
<dbReference type="InterPro" id="IPR004447">
    <property type="entry name" value="Peptidase_S41A"/>
</dbReference>
<dbReference type="RefSeq" id="WP_163282748.1">
    <property type="nucleotide sequence ID" value="NZ_JAAGVY010000001.1"/>
</dbReference>
<dbReference type="GO" id="GO:0008236">
    <property type="term" value="F:serine-type peptidase activity"/>
    <property type="evidence" value="ECO:0007669"/>
    <property type="project" value="UniProtKB-KW"/>
</dbReference>
<evidence type="ECO:0000259" key="7">
    <source>
        <dbReference type="PROSITE" id="PS50106"/>
    </source>
</evidence>
<accession>A0A7K3WLX4</accession>
<dbReference type="GO" id="GO:0004175">
    <property type="term" value="F:endopeptidase activity"/>
    <property type="evidence" value="ECO:0007669"/>
    <property type="project" value="TreeGrafter"/>
</dbReference>
<dbReference type="SUPFAM" id="SSF50156">
    <property type="entry name" value="PDZ domain-like"/>
    <property type="match status" value="1"/>
</dbReference>
<evidence type="ECO:0000256" key="5">
    <source>
        <dbReference type="RuleBase" id="RU004404"/>
    </source>
</evidence>
<dbReference type="NCBIfam" id="TIGR00225">
    <property type="entry name" value="prc"/>
    <property type="match status" value="1"/>
</dbReference>
<dbReference type="Gene3D" id="3.30.750.44">
    <property type="match status" value="1"/>
</dbReference>
<keyword evidence="9" id="KW-1185">Reference proteome</keyword>
<dbReference type="Pfam" id="PF17820">
    <property type="entry name" value="PDZ_6"/>
    <property type="match status" value="1"/>
</dbReference>
<proteinExistence type="inferred from homology"/>
<dbReference type="PROSITE" id="PS50106">
    <property type="entry name" value="PDZ"/>
    <property type="match status" value="1"/>
</dbReference>
<evidence type="ECO:0000256" key="4">
    <source>
        <dbReference type="ARBA" id="ARBA00022825"/>
    </source>
</evidence>
<comment type="similarity">
    <text evidence="1 5">Belongs to the peptidase S41A family.</text>
</comment>
<dbReference type="Gene3D" id="2.30.42.10">
    <property type="match status" value="1"/>
</dbReference>
<evidence type="ECO:0000313" key="9">
    <source>
        <dbReference type="Proteomes" id="UP000486602"/>
    </source>
</evidence>
<evidence type="ECO:0000313" key="8">
    <source>
        <dbReference type="EMBL" id="NEN22031.1"/>
    </source>
</evidence>
<dbReference type="GO" id="GO:0007165">
    <property type="term" value="P:signal transduction"/>
    <property type="evidence" value="ECO:0007669"/>
    <property type="project" value="TreeGrafter"/>
</dbReference>
<organism evidence="8 9">
    <name type="scientific">Cryomorpha ignava</name>
    <dbReference type="NCBI Taxonomy" id="101383"/>
    <lineage>
        <taxon>Bacteria</taxon>
        <taxon>Pseudomonadati</taxon>
        <taxon>Bacteroidota</taxon>
        <taxon>Flavobacteriia</taxon>
        <taxon>Flavobacteriales</taxon>
        <taxon>Cryomorphaceae</taxon>
        <taxon>Cryomorpha</taxon>
    </lineage>
</organism>
<keyword evidence="4 5" id="KW-0720">Serine protease</keyword>
<keyword evidence="3 5" id="KW-0378">Hydrolase</keyword>
<gene>
    <name evidence="8" type="ORF">G3O08_00750</name>
</gene>
<keyword evidence="6" id="KW-0812">Transmembrane</keyword>
<evidence type="ECO:0000256" key="1">
    <source>
        <dbReference type="ARBA" id="ARBA00009179"/>
    </source>
</evidence>
<dbReference type="InterPro" id="IPR005151">
    <property type="entry name" value="Tail-specific_protease"/>
</dbReference>
<evidence type="ECO:0000256" key="6">
    <source>
        <dbReference type="SAM" id="Phobius"/>
    </source>
</evidence>
<dbReference type="Pfam" id="PF03572">
    <property type="entry name" value="Peptidase_S41"/>
    <property type="match status" value="1"/>
</dbReference>
<dbReference type="AlphaFoldDB" id="A0A7K3WLX4"/>
<dbReference type="PANTHER" id="PTHR32060:SF30">
    <property type="entry name" value="CARBOXY-TERMINAL PROCESSING PROTEASE CTPA"/>
    <property type="match status" value="1"/>
</dbReference>
<keyword evidence="6" id="KW-0472">Membrane</keyword>
<dbReference type="SMART" id="SM00245">
    <property type="entry name" value="TSPc"/>
    <property type="match status" value="1"/>
</dbReference>
<feature type="domain" description="PDZ" evidence="7">
    <location>
        <begin position="98"/>
        <end position="168"/>
    </location>
</feature>
<name>A0A7K3WLX4_9FLAO</name>
<dbReference type="EMBL" id="JAAGVY010000001">
    <property type="protein sequence ID" value="NEN22031.1"/>
    <property type="molecule type" value="Genomic_DNA"/>
</dbReference>
<sequence>MNQNQNSNKLLIYYPLLLAGMLVLGIYLGSYFSSGTIETTSFFPKKSVNSADKIGQIINFIDKEYVDTIAKNNLINKAIGAILEDLDPHSYYISAEELASYTEPLEGNFDGIGVEFLIQADTVRVVSAIEGGPSEELGIMAGDKIIAVDGENIAGVEINNEDVIKHLKGPRGTKVNVDILRSNKVIPFNITRGTIPINSVVTSQLLDKTTGYIKISRFARTTYDEFMSHMGRLRAEGMEDIILDLRGNGGGYLNAAVQISEEFLQKGQLVVYTEGKASPKRSYYASKIGEYSEMPLAVLINQGSASASEILAGAIQDNDRGLIIGRRSFGKGLVQEHLSLPDQSALRLTVARYYTPTGRSIQKPYGKGVHYEDDYEIRFEHGEMMYQDSIVFPDSLKYTTPGGRTVYGGGGIMPDIFVGVDTVGASQYLSIVSYQGLLNQFGFDYADGHRIDLKNYTSYKDFKQRFEITDDLLKDFVSYSSEKGIEADDKGIKASKEVLKIRIKAYIARNIWGNDGYYAIMNQDDNVLKEAQIALSSTASL</sequence>
<dbReference type="GO" id="GO:0030288">
    <property type="term" value="C:outer membrane-bounded periplasmic space"/>
    <property type="evidence" value="ECO:0007669"/>
    <property type="project" value="TreeGrafter"/>
</dbReference>
<dbReference type="Gene3D" id="3.90.226.10">
    <property type="entry name" value="2-enoyl-CoA Hydratase, Chain A, domain 1"/>
    <property type="match status" value="1"/>
</dbReference>
<dbReference type="CDD" id="cd07560">
    <property type="entry name" value="Peptidase_S41_CPP"/>
    <property type="match status" value="1"/>
</dbReference>
<dbReference type="GO" id="GO:0006508">
    <property type="term" value="P:proteolysis"/>
    <property type="evidence" value="ECO:0007669"/>
    <property type="project" value="UniProtKB-KW"/>
</dbReference>
<dbReference type="InterPro" id="IPR001478">
    <property type="entry name" value="PDZ"/>
</dbReference>
<dbReference type="InterPro" id="IPR029045">
    <property type="entry name" value="ClpP/crotonase-like_dom_sf"/>
</dbReference>
<dbReference type="SMART" id="SM00228">
    <property type="entry name" value="PDZ"/>
    <property type="match status" value="1"/>
</dbReference>
<dbReference type="InterPro" id="IPR041489">
    <property type="entry name" value="PDZ_6"/>
</dbReference>
<keyword evidence="2 5" id="KW-0645">Protease</keyword>
<dbReference type="PANTHER" id="PTHR32060">
    <property type="entry name" value="TAIL-SPECIFIC PROTEASE"/>
    <property type="match status" value="1"/>
</dbReference>
<keyword evidence="6" id="KW-1133">Transmembrane helix</keyword>
<feature type="transmembrane region" description="Helical" evidence="6">
    <location>
        <begin position="12"/>
        <end position="32"/>
    </location>
</feature>
<protein>
    <submittedName>
        <fullName evidence="8">S41 family peptidase</fullName>
    </submittedName>
</protein>
<comment type="caution">
    <text evidence="8">The sequence shown here is derived from an EMBL/GenBank/DDBJ whole genome shotgun (WGS) entry which is preliminary data.</text>
</comment>
<evidence type="ECO:0000256" key="2">
    <source>
        <dbReference type="ARBA" id="ARBA00022670"/>
    </source>
</evidence>
<dbReference type="CDD" id="cd06782">
    <property type="entry name" value="cpPDZ_CPP-like"/>
    <property type="match status" value="1"/>
</dbReference>
<dbReference type="InterPro" id="IPR036034">
    <property type="entry name" value="PDZ_sf"/>
</dbReference>
<evidence type="ECO:0000256" key="3">
    <source>
        <dbReference type="ARBA" id="ARBA00022801"/>
    </source>
</evidence>